<dbReference type="PANTHER" id="PTHR11606:SF13">
    <property type="entry name" value="GLUTAMATE DEHYDROGENASE 1, MITOCHONDRIAL"/>
    <property type="match status" value="1"/>
</dbReference>
<dbReference type="Proteomes" id="UP000281553">
    <property type="component" value="Unassembled WGS sequence"/>
</dbReference>
<evidence type="ECO:0000256" key="9">
    <source>
        <dbReference type="PIRSR" id="PIRSR000185-2"/>
    </source>
</evidence>
<keyword evidence="3 7" id="KW-0560">Oxidoreductase</keyword>
<dbReference type="OrthoDB" id="6718861at2759"/>
<dbReference type="PANTHER" id="PTHR11606">
    <property type="entry name" value="GLUTAMATE DEHYDROGENASE"/>
    <property type="match status" value="1"/>
</dbReference>
<protein>
    <recommendedName>
        <fullName evidence="7">Glutamate dehydrogenase</fullName>
    </recommendedName>
</protein>
<feature type="domain" description="Glutamate/phenylalanine/leucine/valine/L-tryptophan dehydrogenase C-terminal" evidence="12">
    <location>
        <begin position="210"/>
        <end position="422"/>
    </location>
</feature>
<dbReference type="FunFam" id="3.40.50.720:FF:000100">
    <property type="entry name" value="Glutamate dehydrogenase 1, mitochondrial"/>
    <property type="match status" value="1"/>
</dbReference>
<keyword evidence="4" id="KW-0496">Mitochondrion</keyword>
<evidence type="ECO:0000256" key="8">
    <source>
        <dbReference type="PIRSR" id="PIRSR000185-1"/>
    </source>
</evidence>
<dbReference type="GO" id="GO:0004352">
    <property type="term" value="F:glutamate dehydrogenase (NAD+) activity"/>
    <property type="evidence" value="ECO:0007669"/>
    <property type="project" value="TreeGrafter"/>
</dbReference>
<dbReference type="GO" id="GO:0006538">
    <property type="term" value="P:L-glutamate catabolic process"/>
    <property type="evidence" value="ECO:0007669"/>
    <property type="project" value="TreeGrafter"/>
</dbReference>
<dbReference type="SUPFAM" id="SSF53223">
    <property type="entry name" value="Aminoacid dehydrogenase-like, N-terminal domain"/>
    <property type="match status" value="1"/>
</dbReference>
<accession>A0A3P6RG50</accession>
<dbReference type="InterPro" id="IPR006095">
    <property type="entry name" value="Glu/Leu/Phe/Val/Trp_DH"/>
</dbReference>
<feature type="binding site" evidence="9">
    <location>
        <position position="257"/>
    </location>
    <ligand>
        <name>NAD(+)</name>
        <dbReference type="ChEBI" id="CHEBI:57540"/>
    </ligand>
</feature>
<feature type="binding site" evidence="9">
    <location>
        <position position="386"/>
    </location>
    <ligand>
        <name>substrate</name>
    </ligand>
</feature>
<evidence type="ECO:0000256" key="7">
    <source>
        <dbReference type="PIRNR" id="PIRNR000185"/>
    </source>
</evidence>
<keyword evidence="9" id="KW-0520">NAD</keyword>
<dbReference type="InterPro" id="IPR046346">
    <property type="entry name" value="Aminoacid_DH-like_N_sf"/>
</dbReference>
<evidence type="ECO:0000256" key="11">
    <source>
        <dbReference type="RuleBase" id="RU004417"/>
    </source>
</evidence>
<comment type="similarity">
    <text evidence="2 7 11">Belongs to the Glu/Leu/Phe/Val dehydrogenases family.</text>
</comment>
<dbReference type="InterPro" id="IPR014362">
    <property type="entry name" value="Glu_DH"/>
</dbReference>
<dbReference type="Gene3D" id="3.40.50.10860">
    <property type="entry name" value="Leucine Dehydrogenase, chain A, domain 1"/>
    <property type="match status" value="1"/>
</dbReference>
<keyword evidence="9" id="KW-0547">Nucleotide-binding</keyword>
<dbReference type="Pfam" id="PF00208">
    <property type="entry name" value="ELFV_dehydrog"/>
    <property type="match status" value="1"/>
</dbReference>
<evidence type="ECO:0000256" key="3">
    <source>
        <dbReference type="ARBA" id="ARBA00023002"/>
    </source>
</evidence>
<dbReference type="InterPro" id="IPR033922">
    <property type="entry name" value="NAD_bind_Glu_DH"/>
</dbReference>
<comment type="subcellular location">
    <subcellularLocation>
        <location evidence="1">Mitochondrion</location>
    </subcellularLocation>
</comment>
<dbReference type="AlphaFoldDB" id="A0A3P6RG50"/>
<evidence type="ECO:0000259" key="12">
    <source>
        <dbReference type="SMART" id="SM00839"/>
    </source>
</evidence>
<evidence type="ECO:0000313" key="14">
    <source>
        <dbReference type="Proteomes" id="UP000281553"/>
    </source>
</evidence>
<feature type="active site" description="Proton donor" evidence="8">
    <location>
        <position position="128"/>
    </location>
</feature>
<dbReference type="PIRSF" id="PIRSF000185">
    <property type="entry name" value="Glu_DH"/>
    <property type="match status" value="1"/>
</dbReference>
<gene>
    <name evidence="13" type="ORF">DILT_LOCUS1386</name>
</gene>
<sequence length="445" mass="48943">MSSDNIVEPPFFEMVGLFFDEALPHVEKKLIETLPYKGSAEEKESYIKGVLSTIKPCNNCYEFTFPIKLDNGKFELFQGWRAQHSHHIAPCKGGIRFAPDVDRGEVMALASLMTYKCSLVDAPYAGGKAALKIDSKKYSLGELERITRRFALELCKKNFIGPSIDVPAPDVGTSEREMAWIADTYANTTGFGDLNAMGCVTGKPIAMGGVEGRTEATGKGVMFGIRAFVDVEKNCKACGLSSPGIAGKRCIVQGFGNVGMWSCTFLTEAGAKIIGIIEWNVGLYNKDGIDIPALIKYKNEHGGDLKGFHGAQEFDRVELMYEECDILLLAALQRVVTAKNCHKIKAKCIAEGANGPTTPYAHKELLKRNIMIIPDLFLNAGGVTVSYFEWIKNLNHISYGRLTFKYDKNASMLLLDSIKHSLAKSGKPTDIEPTKQLSDFLDVSF</sequence>
<dbReference type="InterPro" id="IPR006097">
    <property type="entry name" value="Glu/Leu/Phe/Val/Trp_DH_dimer"/>
</dbReference>
<dbReference type="Gene3D" id="3.40.50.720">
    <property type="entry name" value="NAD(P)-binding Rossmann-like Domain"/>
    <property type="match status" value="1"/>
</dbReference>
<evidence type="ECO:0000256" key="1">
    <source>
        <dbReference type="ARBA" id="ARBA00004173"/>
    </source>
</evidence>
<dbReference type="Pfam" id="PF02812">
    <property type="entry name" value="ELFV_dehydrog_N"/>
    <property type="match status" value="1"/>
</dbReference>
<feature type="binding site" evidence="9">
    <location>
        <position position="217"/>
    </location>
    <ligand>
        <name>NAD(+)</name>
        <dbReference type="ChEBI" id="CHEBI:57540"/>
    </ligand>
</feature>
<dbReference type="Gene3D" id="1.10.287.140">
    <property type="match status" value="1"/>
</dbReference>
<feature type="binding site" evidence="9">
    <location>
        <position position="116"/>
    </location>
    <ligand>
        <name>substrate</name>
    </ligand>
</feature>
<dbReference type="PRINTS" id="PR00082">
    <property type="entry name" value="GLFDHDRGNASE"/>
</dbReference>
<dbReference type="SUPFAM" id="SSF51735">
    <property type="entry name" value="NAD(P)-binding Rossmann-fold domains"/>
    <property type="match status" value="1"/>
</dbReference>
<feature type="site" description="Important for catalysis" evidence="10">
    <location>
        <position position="170"/>
    </location>
</feature>
<evidence type="ECO:0000313" key="13">
    <source>
        <dbReference type="EMBL" id="VDK43564.1"/>
    </source>
</evidence>
<comment type="catalytic activity">
    <reaction evidence="5">
        <text>L-glutamate + NAD(+) + H2O = 2-oxoglutarate + NH4(+) + NADH + H(+)</text>
        <dbReference type="Rhea" id="RHEA:15133"/>
        <dbReference type="ChEBI" id="CHEBI:15377"/>
        <dbReference type="ChEBI" id="CHEBI:15378"/>
        <dbReference type="ChEBI" id="CHEBI:16810"/>
        <dbReference type="ChEBI" id="CHEBI:28938"/>
        <dbReference type="ChEBI" id="CHEBI:29985"/>
        <dbReference type="ChEBI" id="CHEBI:57540"/>
        <dbReference type="ChEBI" id="CHEBI:57945"/>
        <dbReference type="EC" id="1.4.1.3"/>
    </reaction>
</comment>
<dbReference type="EMBL" id="UYRU01009171">
    <property type="protein sequence ID" value="VDK43564.1"/>
    <property type="molecule type" value="Genomic_DNA"/>
</dbReference>
<reference evidence="13 14" key="1">
    <citation type="submission" date="2018-11" db="EMBL/GenBank/DDBJ databases">
        <authorList>
            <consortium name="Pathogen Informatics"/>
        </authorList>
    </citation>
    <scope>NUCLEOTIDE SEQUENCE [LARGE SCALE GENOMIC DNA]</scope>
</reference>
<proteinExistence type="inferred from homology"/>
<dbReference type="SMART" id="SM00839">
    <property type="entry name" value="ELFV_dehydrog"/>
    <property type="match status" value="1"/>
</dbReference>
<dbReference type="CDD" id="cd01076">
    <property type="entry name" value="NAD_bind_1_Glu_DH"/>
    <property type="match status" value="1"/>
</dbReference>
<organism evidence="13 14">
    <name type="scientific">Dibothriocephalus latus</name>
    <name type="common">Fish tapeworm</name>
    <name type="synonym">Diphyllobothrium latum</name>
    <dbReference type="NCBI Taxonomy" id="60516"/>
    <lineage>
        <taxon>Eukaryota</taxon>
        <taxon>Metazoa</taxon>
        <taxon>Spiralia</taxon>
        <taxon>Lophotrochozoa</taxon>
        <taxon>Platyhelminthes</taxon>
        <taxon>Cestoda</taxon>
        <taxon>Eucestoda</taxon>
        <taxon>Diphyllobothriidea</taxon>
        <taxon>Diphyllobothriidae</taxon>
        <taxon>Dibothriocephalus</taxon>
    </lineage>
</organism>
<keyword evidence="14" id="KW-1185">Reference proteome</keyword>
<dbReference type="InterPro" id="IPR006096">
    <property type="entry name" value="Glu/Leu/Phe/Val/Trp_DH_C"/>
</dbReference>
<name>A0A3P6RG50_DIBLA</name>
<dbReference type="GO" id="GO:0005739">
    <property type="term" value="C:mitochondrion"/>
    <property type="evidence" value="ECO:0007669"/>
    <property type="project" value="UniProtKB-SubCell"/>
</dbReference>
<evidence type="ECO:0000256" key="6">
    <source>
        <dbReference type="ARBA" id="ARBA00048577"/>
    </source>
</evidence>
<evidence type="ECO:0000256" key="10">
    <source>
        <dbReference type="PIRSR" id="PIRSR000185-3"/>
    </source>
</evidence>
<feature type="binding site" evidence="9">
    <location>
        <position position="92"/>
    </location>
    <ligand>
        <name>substrate</name>
    </ligand>
</feature>
<dbReference type="InterPro" id="IPR036291">
    <property type="entry name" value="NAD(P)-bd_dom_sf"/>
</dbReference>
<evidence type="ECO:0000256" key="5">
    <source>
        <dbReference type="ARBA" id="ARBA00047867"/>
    </source>
</evidence>
<evidence type="ECO:0000256" key="4">
    <source>
        <dbReference type="ARBA" id="ARBA00023128"/>
    </source>
</evidence>
<comment type="catalytic activity">
    <reaction evidence="6">
        <text>L-glutamate + NADP(+) + H2O = 2-oxoglutarate + NH4(+) + NADPH + H(+)</text>
        <dbReference type="Rhea" id="RHEA:11612"/>
        <dbReference type="ChEBI" id="CHEBI:15377"/>
        <dbReference type="ChEBI" id="CHEBI:15378"/>
        <dbReference type="ChEBI" id="CHEBI:16810"/>
        <dbReference type="ChEBI" id="CHEBI:28938"/>
        <dbReference type="ChEBI" id="CHEBI:29985"/>
        <dbReference type="ChEBI" id="CHEBI:57783"/>
        <dbReference type="ChEBI" id="CHEBI:58349"/>
        <dbReference type="EC" id="1.4.1.3"/>
    </reaction>
</comment>
<evidence type="ECO:0000256" key="2">
    <source>
        <dbReference type="ARBA" id="ARBA00006382"/>
    </source>
</evidence>
<dbReference type="GO" id="GO:0000166">
    <property type="term" value="F:nucleotide binding"/>
    <property type="evidence" value="ECO:0007669"/>
    <property type="project" value="UniProtKB-KW"/>
</dbReference>